<evidence type="ECO:0000313" key="4">
    <source>
        <dbReference type="Proteomes" id="UP000008229"/>
    </source>
</evidence>
<feature type="signal peptide" evidence="2">
    <location>
        <begin position="1"/>
        <end position="30"/>
    </location>
</feature>
<evidence type="ECO:0000256" key="2">
    <source>
        <dbReference type="SAM" id="SignalP"/>
    </source>
</evidence>
<sequence length="276" mass="29700" precursor="true">MRVFRSGGPARPLVLATACALIATAAPASARTAVAISGAVTPAITGFPTTPQNVALTMEGRVVGDDIDGRFPATATRIVMEFTHGARVNGAYFPSCDPRRLERMRGRPSACPRGSKIGSGYAFGTAISVTARLRMDVYNGPRGRSMLFYFSCDNPVLIRQMIDARFEQLRGNRNYGFRLTLPIPEGLQELTDGMVTSLRQFKAKVGGMTVTTRERGRTVKRGFIEAMTCPPGALVITRSQFSFRGIPSQTIDSRLGCGTAPPFGPEFPPSVTGSEE</sequence>
<dbReference type="AlphaFoldDB" id="D3FFD5"/>
<dbReference type="KEGG" id="cwo:Cwoe_5322"/>
<evidence type="ECO:0000313" key="3">
    <source>
        <dbReference type="EMBL" id="ADB53728.1"/>
    </source>
</evidence>
<dbReference type="OrthoDB" id="5246243at2"/>
<dbReference type="Proteomes" id="UP000008229">
    <property type="component" value="Chromosome"/>
</dbReference>
<proteinExistence type="predicted"/>
<evidence type="ECO:0000256" key="1">
    <source>
        <dbReference type="SAM" id="MobiDB-lite"/>
    </source>
</evidence>
<organism evidence="3 4">
    <name type="scientific">Conexibacter woesei (strain DSM 14684 / CCUG 47730 / CIP 108061 / JCM 11494 / NBRC 100937 / ID131577)</name>
    <dbReference type="NCBI Taxonomy" id="469383"/>
    <lineage>
        <taxon>Bacteria</taxon>
        <taxon>Bacillati</taxon>
        <taxon>Actinomycetota</taxon>
        <taxon>Thermoleophilia</taxon>
        <taxon>Solirubrobacterales</taxon>
        <taxon>Conexibacteraceae</taxon>
        <taxon>Conexibacter</taxon>
    </lineage>
</organism>
<dbReference type="HOGENOM" id="CLU_1118668_0_0_11"/>
<accession>D3FFD5</accession>
<feature type="chain" id="PRO_5003043456" evidence="2">
    <location>
        <begin position="31"/>
        <end position="276"/>
    </location>
</feature>
<dbReference type="RefSeq" id="WP_012936779.1">
    <property type="nucleotide sequence ID" value="NC_013739.1"/>
</dbReference>
<dbReference type="STRING" id="469383.Cwoe_5322"/>
<reference evidence="3 4" key="1">
    <citation type="journal article" date="2010" name="Stand. Genomic Sci.">
        <title>Complete genome sequence of Conexibacter woesei type strain (ID131577).</title>
        <authorList>
            <person name="Pukall R."/>
            <person name="Lapidus A."/>
            <person name="Glavina Del Rio T."/>
            <person name="Copeland A."/>
            <person name="Tice H."/>
            <person name="Cheng J.-F."/>
            <person name="Lucas S."/>
            <person name="Chen F."/>
            <person name="Nolan M."/>
            <person name="Bruce D."/>
            <person name="Goodwin L."/>
            <person name="Pitluck S."/>
            <person name="Mavromatis K."/>
            <person name="Ivanova N."/>
            <person name="Ovchinnikova G."/>
            <person name="Pati A."/>
            <person name="Chen A."/>
            <person name="Palaniappan K."/>
            <person name="Land M."/>
            <person name="Hauser L."/>
            <person name="Chang Y.-J."/>
            <person name="Jeffries C.D."/>
            <person name="Chain P."/>
            <person name="Meincke L."/>
            <person name="Sims D."/>
            <person name="Brettin T."/>
            <person name="Detter J.C."/>
            <person name="Rohde M."/>
            <person name="Goeker M."/>
            <person name="Bristow J."/>
            <person name="Eisen J.A."/>
            <person name="Markowitz V."/>
            <person name="Kyrpides N.C."/>
            <person name="Klenk H.-P."/>
            <person name="Hugenholtz P."/>
        </authorList>
    </citation>
    <scope>NUCLEOTIDE SEQUENCE [LARGE SCALE GENOMIC DNA]</scope>
    <source>
        <strain evidence="4">DSM 14684 / CIP 108061 / JCM 11494 / NBRC 100937 / ID131577</strain>
    </source>
</reference>
<dbReference type="EMBL" id="CP001854">
    <property type="protein sequence ID" value="ADB53728.1"/>
    <property type="molecule type" value="Genomic_DNA"/>
</dbReference>
<name>D3FFD5_CONWI</name>
<keyword evidence="4" id="KW-1185">Reference proteome</keyword>
<reference evidence="4" key="2">
    <citation type="submission" date="2010-01" db="EMBL/GenBank/DDBJ databases">
        <title>The complete genome of Conexibacter woesei DSM 14684.</title>
        <authorList>
            <consortium name="US DOE Joint Genome Institute (JGI-PGF)"/>
            <person name="Lucas S."/>
            <person name="Copeland A."/>
            <person name="Lapidus A."/>
            <person name="Glavina del Rio T."/>
            <person name="Dalin E."/>
            <person name="Tice H."/>
            <person name="Bruce D."/>
            <person name="Goodwin L."/>
            <person name="Pitluck S."/>
            <person name="Kyrpides N."/>
            <person name="Mavromatis K."/>
            <person name="Ivanova N."/>
            <person name="Mikhailova N."/>
            <person name="Chertkov O."/>
            <person name="Brettin T."/>
            <person name="Detter J.C."/>
            <person name="Han C."/>
            <person name="Larimer F."/>
            <person name="Land M."/>
            <person name="Hauser L."/>
            <person name="Markowitz V."/>
            <person name="Cheng J.-F."/>
            <person name="Hugenholtz P."/>
            <person name="Woyke T."/>
            <person name="Wu D."/>
            <person name="Pukall R."/>
            <person name="Steenblock K."/>
            <person name="Schneider S."/>
            <person name="Klenk H.-P."/>
            <person name="Eisen J.A."/>
        </authorList>
    </citation>
    <scope>NUCLEOTIDE SEQUENCE [LARGE SCALE GENOMIC DNA]</scope>
    <source>
        <strain evidence="4">DSM 14684 / CIP 108061 / JCM 11494 / NBRC 100937 / ID131577</strain>
    </source>
</reference>
<feature type="region of interest" description="Disordered" evidence="1">
    <location>
        <begin position="257"/>
        <end position="276"/>
    </location>
</feature>
<gene>
    <name evidence="3" type="ordered locus">Cwoe_5322</name>
</gene>
<protein>
    <submittedName>
        <fullName evidence="3">Uncharacterized protein</fullName>
    </submittedName>
</protein>
<keyword evidence="2" id="KW-0732">Signal</keyword>